<evidence type="ECO:0000313" key="1">
    <source>
        <dbReference type="EMBL" id="RDY24278.1"/>
    </source>
</evidence>
<name>A0A371IUX8_9FIRM</name>
<proteinExistence type="predicted"/>
<dbReference type="AlphaFoldDB" id="A0A371IUX8"/>
<accession>A0A371IUX8</accession>
<organism evidence="1 2">
    <name type="scientific">Romboutsia maritimum</name>
    <dbReference type="NCBI Taxonomy" id="2020948"/>
    <lineage>
        <taxon>Bacteria</taxon>
        <taxon>Bacillati</taxon>
        <taxon>Bacillota</taxon>
        <taxon>Clostridia</taxon>
        <taxon>Peptostreptococcales</taxon>
        <taxon>Peptostreptococcaceae</taxon>
        <taxon>Romboutsia</taxon>
    </lineage>
</organism>
<dbReference type="RefSeq" id="WP_095406120.1">
    <property type="nucleotide sequence ID" value="NZ_NOJZ02000004.1"/>
</dbReference>
<dbReference type="Proteomes" id="UP000243494">
    <property type="component" value="Unassembled WGS sequence"/>
</dbReference>
<reference evidence="1 2" key="1">
    <citation type="journal article" date="2017" name="Genome Announc.">
        <title>Draft Genome Sequence of Romboutsia maritimum sp. nov. Strain CCRI-22766(T), Isolated from Coastal Estuarine Mud.</title>
        <authorList>
            <person name="Maheux A.F."/>
            <person name="Boudreau D.K."/>
            <person name="Berube E."/>
            <person name="Boissinot M."/>
            <person name="Raymond F."/>
            <person name="Brodeur S."/>
            <person name="Corbeil J."/>
            <person name="Brightwell G."/>
            <person name="Broda D."/>
            <person name="Omar R.F."/>
            <person name="Bergeron M.G."/>
        </authorList>
    </citation>
    <scope>NUCLEOTIDE SEQUENCE [LARGE SCALE GENOMIC DNA]</scope>
    <source>
        <strain evidence="1 2">CCRI-22766</strain>
    </source>
</reference>
<comment type="caution">
    <text evidence="1">The sequence shown here is derived from an EMBL/GenBank/DDBJ whole genome shotgun (WGS) entry which is preliminary data.</text>
</comment>
<dbReference type="EMBL" id="NOJZ02000004">
    <property type="protein sequence ID" value="RDY24278.1"/>
    <property type="molecule type" value="Genomic_DNA"/>
</dbReference>
<keyword evidence="2" id="KW-1185">Reference proteome</keyword>
<evidence type="ECO:0000313" key="2">
    <source>
        <dbReference type="Proteomes" id="UP000243494"/>
    </source>
</evidence>
<protein>
    <submittedName>
        <fullName evidence="1">Uncharacterized protein</fullName>
    </submittedName>
</protein>
<gene>
    <name evidence="1" type="ORF">CHF27_004130</name>
</gene>
<sequence>MSKQIKLFKKSNFENKLTNLLSFEDNIFSDYIILEEDISYFNEDINSDNKSDSSDDFFLDDTIYYID</sequence>